<dbReference type="EMBL" id="BPNN01000129">
    <property type="protein sequence ID" value="GJA65805.1"/>
    <property type="molecule type" value="Genomic_DNA"/>
</dbReference>
<organism evidence="1 2">
    <name type="scientific">Aeromonas caviae</name>
    <name type="common">Aeromonas punctata</name>
    <dbReference type="NCBI Taxonomy" id="648"/>
    <lineage>
        <taxon>Bacteria</taxon>
        <taxon>Pseudomonadati</taxon>
        <taxon>Pseudomonadota</taxon>
        <taxon>Gammaproteobacteria</taxon>
        <taxon>Aeromonadales</taxon>
        <taxon>Aeromonadaceae</taxon>
        <taxon>Aeromonas</taxon>
    </lineage>
</organism>
<proteinExistence type="predicted"/>
<reference evidence="1" key="1">
    <citation type="submission" date="2021-07" db="EMBL/GenBank/DDBJ databases">
        <title>Draft genome sequence of carbapenem-resistant Aeromonas spp. in Japan.</title>
        <authorList>
            <person name="Maehana S."/>
            <person name="Suzuki M."/>
            <person name="Kitasato H."/>
        </authorList>
    </citation>
    <scope>NUCLEOTIDE SEQUENCE</scope>
    <source>
        <strain evidence="1">KAM351</strain>
    </source>
</reference>
<gene>
    <name evidence="1" type="ORF">KAM351_44160</name>
</gene>
<evidence type="ECO:0000313" key="1">
    <source>
        <dbReference type="EMBL" id="GJA65805.1"/>
    </source>
</evidence>
<name>A0AA37D165_AERCA</name>
<dbReference type="AlphaFoldDB" id="A0AA37D165"/>
<dbReference type="RefSeq" id="WP_164882767.1">
    <property type="nucleotide sequence ID" value="NZ_BPND01000131.1"/>
</dbReference>
<sequence>MNEYGVAEYDYTLIRLPGEQGWSLRLLKDGQEVSGEVYQEHDEALSVATVWLCSES</sequence>
<accession>A0AA37D165</accession>
<evidence type="ECO:0000313" key="2">
    <source>
        <dbReference type="Proteomes" id="UP000886934"/>
    </source>
</evidence>
<protein>
    <submittedName>
        <fullName evidence="1">Uncharacterized protein</fullName>
    </submittedName>
</protein>
<dbReference type="Proteomes" id="UP000886934">
    <property type="component" value="Unassembled WGS sequence"/>
</dbReference>
<comment type="caution">
    <text evidence="1">The sequence shown here is derived from an EMBL/GenBank/DDBJ whole genome shotgun (WGS) entry which is preliminary data.</text>
</comment>